<feature type="transmembrane region" description="Helical" evidence="1">
    <location>
        <begin position="31"/>
        <end position="55"/>
    </location>
</feature>
<proteinExistence type="predicted"/>
<organism evidence="2">
    <name type="scientific">Lepeophtheirus salmonis</name>
    <name type="common">Salmon louse</name>
    <name type="synonym">Caligus salmonis</name>
    <dbReference type="NCBI Taxonomy" id="72036"/>
    <lineage>
        <taxon>Eukaryota</taxon>
        <taxon>Metazoa</taxon>
        <taxon>Ecdysozoa</taxon>
        <taxon>Arthropoda</taxon>
        <taxon>Crustacea</taxon>
        <taxon>Multicrustacea</taxon>
        <taxon>Hexanauplia</taxon>
        <taxon>Copepoda</taxon>
        <taxon>Siphonostomatoida</taxon>
        <taxon>Caligidae</taxon>
        <taxon>Lepeophtheirus</taxon>
    </lineage>
</organism>
<name>A0A0K2V3Q5_LEPSM</name>
<keyword evidence="1" id="KW-1133">Transmembrane helix</keyword>
<evidence type="ECO:0000313" key="2">
    <source>
        <dbReference type="EMBL" id="CDW45178.1"/>
    </source>
</evidence>
<reference evidence="2" key="1">
    <citation type="submission" date="2014-05" db="EMBL/GenBank/DDBJ databases">
        <authorList>
            <person name="Chronopoulou M."/>
        </authorList>
    </citation>
    <scope>NUCLEOTIDE SEQUENCE</scope>
    <source>
        <tissue evidence="2">Whole organism</tissue>
    </source>
</reference>
<protein>
    <submittedName>
        <fullName evidence="2">Uncharacterized protein</fullName>
    </submittedName>
</protein>
<dbReference type="EMBL" id="HACA01027817">
    <property type="protein sequence ID" value="CDW45178.1"/>
    <property type="molecule type" value="Transcribed_RNA"/>
</dbReference>
<keyword evidence="1" id="KW-0472">Membrane</keyword>
<sequence length="69" mass="8310">HLIPTSISPYYCVYRFYFFILSPILSTNYNAFYFIALVVLEITFLNTTCLIYSLCCYSRSHKYFFFIRS</sequence>
<accession>A0A0K2V3Q5</accession>
<keyword evidence="1" id="KW-0812">Transmembrane</keyword>
<dbReference type="AlphaFoldDB" id="A0A0K2V3Q5"/>
<evidence type="ECO:0000256" key="1">
    <source>
        <dbReference type="SAM" id="Phobius"/>
    </source>
</evidence>
<feature type="transmembrane region" description="Helical" evidence="1">
    <location>
        <begin position="7"/>
        <end position="25"/>
    </location>
</feature>
<feature type="non-terminal residue" evidence="2">
    <location>
        <position position="1"/>
    </location>
</feature>